<protein>
    <submittedName>
        <fullName evidence="1">Methyltransferase domain-containing protein</fullName>
    </submittedName>
</protein>
<comment type="caution">
    <text evidence="1">The sequence shown here is derived from an EMBL/GenBank/DDBJ whole genome shotgun (WGS) entry which is preliminary data.</text>
</comment>
<dbReference type="Pfam" id="PF13489">
    <property type="entry name" value="Methyltransf_23"/>
    <property type="match status" value="1"/>
</dbReference>
<keyword evidence="1" id="KW-0489">Methyltransferase</keyword>
<dbReference type="GO" id="GO:0008168">
    <property type="term" value="F:methyltransferase activity"/>
    <property type="evidence" value="ECO:0007669"/>
    <property type="project" value="UniProtKB-KW"/>
</dbReference>
<dbReference type="Gene3D" id="3.40.50.150">
    <property type="entry name" value="Vaccinia Virus protein VP39"/>
    <property type="match status" value="1"/>
</dbReference>
<dbReference type="InterPro" id="IPR029063">
    <property type="entry name" value="SAM-dependent_MTases_sf"/>
</dbReference>
<dbReference type="PANTHER" id="PTHR43861">
    <property type="entry name" value="TRANS-ACONITATE 2-METHYLTRANSFERASE-RELATED"/>
    <property type="match status" value="1"/>
</dbReference>
<proteinExistence type="predicted"/>
<organism evidence="1 2">
    <name type="scientific">Metapseudomonas otitidis</name>
    <dbReference type="NCBI Taxonomy" id="319939"/>
    <lineage>
        <taxon>Bacteria</taxon>
        <taxon>Pseudomonadati</taxon>
        <taxon>Pseudomonadota</taxon>
        <taxon>Gammaproteobacteria</taxon>
        <taxon>Pseudomonadales</taxon>
        <taxon>Pseudomonadaceae</taxon>
        <taxon>Metapseudomonas</taxon>
    </lineage>
</organism>
<name>A0A7X3KU61_9GAMM</name>
<dbReference type="RefSeq" id="WP_160480465.1">
    <property type="nucleotide sequence ID" value="NZ_WTFN01000015.1"/>
</dbReference>
<dbReference type="GO" id="GO:0032259">
    <property type="term" value="P:methylation"/>
    <property type="evidence" value="ECO:0007669"/>
    <property type="project" value="UniProtKB-KW"/>
</dbReference>
<evidence type="ECO:0000313" key="1">
    <source>
        <dbReference type="EMBL" id="MWK55987.1"/>
    </source>
</evidence>
<reference evidence="1 2" key="1">
    <citation type="submission" date="2019-12" db="EMBL/GenBank/DDBJ databases">
        <title>Draft genome sequence of Pseudomonas otitidis recovered from a chicken carcass.</title>
        <authorList>
            <person name="Vieira T.R."/>
            <person name="Oliviera E.F.C."/>
            <person name="Silva N.M.V."/>
            <person name="Sambrano G.E."/>
            <person name="Cibulski S.P."/>
            <person name="Cardoso M.R.I."/>
        </authorList>
    </citation>
    <scope>NUCLEOTIDE SEQUENCE [LARGE SCALE GENOMIC DNA]</scope>
    <source>
        <strain evidence="1 2">25_K</strain>
    </source>
</reference>
<dbReference type="SUPFAM" id="SSF53335">
    <property type="entry name" value="S-adenosyl-L-methionine-dependent methyltransferases"/>
    <property type="match status" value="1"/>
</dbReference>
<accession>A0A7X3KU61</accession>
<dbReference type="Proteomes" id="UP000461288">
    <property type="component" value="Unassembled WGS sequence"/>
</dbReference>
<dbReference type="AlphaFoldDB" id="A0A7X3KU61"/>
<sequence length="333" mass="37164">MPEHVDDWGLAAATGQCRACGSSAGQRAFWPEVYARSGQTLTRCGHCATVYLAPGFSEAGLVRFYTGPYRRLFPAEVPWRSTVRFFAWRGDRDVARQRFSLIGANLPPQAHLFEMGSGFGAFLGQAAQQRSDLQLSASEPDRAQRHALLGQAEVRFIDSLAALPERSLDGVVAFHVLEHLIEPLGFLQQAAMALRDGGRLWVEVPDLMSDWQTRLFVHPAHLSYFCADSLRRLAEAAGLQVEYCGVHPLKALEGTLWLEALRPATPMCQPVAPATKQVVDAIDQWISRVGWGPKDRLKALLKTMAIRVLGPGLVGEWQRWRQHRRHRDEPAPR</sequence>
<keyword evidence="1" id="KW-0808">Transferase</keyword>
<gene>
    <name evidence="1" type="ORF">GO594_08380</name>
</gene>
<dbReference type="CDD" id="cd02440">
    <property type="entry name" value="AdoMet_MTases"/>
    <property type="match status" value="1"/>
</dbReference>
<dbReference type="EMBL" id="WTFN01000015">
    <property type="protein sequence ID" value="MWK55987.1"/>
    <property type="molecule type" value="Genomic_DNA"/>
</dbReference>
<evidence type="ECO:0000313" key="2">
    <source>
        <dbReference type="Proteomes" id="UP000461288"/>
    </source>
</evidence>